<evidence type="ECO:0000313" key="1">
    <source>
        <dbReference type="EMBL" id="PJD97231.1"/>
    </source>
</evidence>
<dbReference type="PDB" id="9FPA">
    <property type="method" value="X-ray"/>
    <property type="resolution" value="2.18 A"/>
    <property type="chains" value="A/C=70-324"/>
</dbReference>
<dbReference type="PDB" id="9FN4">
    <property type="method" value="X-ray"/>
    <property type="resolution" value="2.15 A"/>
    <property type="chains" value="A=70-324"/>
</dbReference>
<comment type="caution">
    <text evidence="1">The sequence shown here is derived from an EMBL/GenBank/DDBJ whole genome shotgun (WGS) entry which is preliminary data.</text>
</comment>
<evidence type="ECO:0007829" key="2">
    <source>
        <dbReference type="PDB" id="9FN4"/>
    </source>
</evidence>
<accession>A0A2H9SU66</accession>
<keyword evidence="2 3" id="KW-0002">3D-structure</keyword>
<accession>A0ACD6BA53</accession>
<gene>
    <name evidence="1" type="ORF">CK425_03690</name>
</gene>
<reference evidence="1" key="1">
    <citation type="journal article" date="2017" name="Front. Microbiol.">
        <title>Benefits of Genomic Insights and CRISPR-Cas Signatures to Monitor Potential Pathogens across Drinking Water Production and Distribution Systems.</title>
        <authorList>
            <person name="Zhang Y."/>
            <person name="Kitajima M."/>
            <person name="Whittle A.J."/>
            <person name="Liu W.T."/>
        </authorList>
    </citation>
    <scope>NUCLEOTIDE SEQUENCE</scope>
    <source>
        <strain evidence="1">BC.030</strain>
    </source>
</reference>
<protein>
    <submittedName>
        <fullName evidence="1">Uncharacterized protein</fullName>
    </submittedName>
</protein>
<dbReference type="EMBL" id="PEQL01000004">
    <property type="protein sequence ID" value="PJD97231.1"/>
    <property type="molecule type" value="Genomic_DNA"/>
</dbReference>
<evidence type="ECO:0007829" key="3">
    <source>
        <dbReference type="PDB" id="9FPA"/>
    </source>
</evidence>
<reference evidence="2 3" key="2">
    <citation type="journal article" date="2025" name="Mol. Cell">
        <title>A family of bacterial Josephin-like deubiquitinases with an irreversible cleavage mode.</title>
        <authorList>
            <person name="Hermanns T."/>
            <person name="Kolek S."/>
            <person name="Uthoff M."/>
            <person name="de Heiden R.A."/>
            <person name="Mulder M.P.C."/>
            <person name="Baumann U."/>
            <person name="Hofmann K."/>
        </authorList>
    </citation>
    <scope>X-RAY CRYSTALLOGRAPHY (2.15 ANGSTROMS) OF 70-324</scope>
</reference>
<sequence length="324" mass="35960">MPKNIPPSQNSANWTFFNHYILFPKDAPSKELRQRNLIKSIVIGIPTLGLLHAGCALVYGFKKLKRRASKTQPSTTQKVENTAKTLFKPDLKSPPMNPQWLTEEQIKKMSPDEQGNLIDTYAARKINAASDLTHAQLRGMIGSTAASHIAIVNAQETGLGHCGRYAINNALQQEALSQNEFLSLTGQIFSNQLGMSLADVKNLIQNQDDFGIDTGVLAQILKQKFNQPVKESKICDLPDCALSKQQAVENYIGKAKWVIVANIGTEVFDMPSSTHAVYPLTRGHFVALRRDADNRWWYLDSRGKNPVNIALAIIPRTCTLIVPL</sequence>
<organism evidence="1">
    <name type="scientific">Parachlamydia sp</name>
    <dbReference type="NCBI Taxonomy" id="2052048"/>
    <lineage>
        <taxon>Bacteria</taxon>
        <taxon>Pseudomonadati</taxon>
        <taxon>Chlamydiota</taxon>
        <taxon>Chlamydiia</taxon>
        <taxon>Parachlamydiales</taxon>
        <taxon>Parachlamydiaceae</taxon>
        <taxon>Parachlamydia</taxon>
    </lineage>
</organism>
<proteinExistence type="evidence at protein level"/>
<name>A0ACD6BA53_9BACT</name>